<keyword evidence="1" id="KW-1133">Transmembrane helix</keyword>
<name>A0ABY6MNF5_9BURK</name>
<dbReference type="Proteomes" id="UP001163266">
    <property type="component" value="Chromosome"/>
</dbReference>
<proteinExistence type="predicted"/>
<protein>
    <recommendedName>
        <fullName evidence="4">Transmembrane protein</fullName>
    </recommendedName>
</protein>
<keyword evidence="1" id="KW-0812">Transmembrane</keyword>
<sequence length="99" mass="11180">MAQRWMWIAWPAFLVAGLIEMLVFAFVDPRDLHWLGGGAIELSPMAIYTLAFFLFWAATMLSSMLTTLLARSPFEVNRCPLTADQRPPACPRPQHRSAS</sequence>
<gene>
    <name evidence="2" type="ORF">OMP39_09170</name>
</gene>
<dbReference type="RefSeq" id="WP_264891435.1">
    <property type="nucleotide sequence ID" value="NZ_CP110257.1"/>
</dbReference>
<keyword evidence="3" id="KW-1185">Reference proteome</keyword>
<dbReference type="EMBL" id="CP110257">
    <property type="protein sequence ID" value="UZD53865.1"/>
    <property type="molecule type" value="Genomic_DNA"/>
</dbReference>
<reference evidence="2" key="1">
    <citation type="submission" date="2022-10" db="EMBL/GenBank/DDBJ databases">
        <title>Complete genome sequence of Schlegelella aquatica LMG 23380.</title>
        <authorList>
            <person name="Musilova J."/>
            <person name="Kourilova X."/>
            <person name="Bezdicek M."/>
            <person name="Hermankova K."/>
            <person name="Obruca S."/>
            <person name="Sedlar K."/>
        </authorList>
    </citation>
    <scope>NUCLEOTIDE SEQUENCE</scope>
    <source>
        <strain evidence="2">LMG 23380</strain>
    </source>
</reference>
<feature type="transmembrane region" description="Helical" evidence="1">
    <location>
        <begin position="7"/>
        <end position="27"/>
    </location>
</feature>
<accession>A0ABY6MNF5</accession>
<evidence type="ECO:0008006" key="4">
    <source>
        <dbReference type="Google" id="ProtNLM"/>
    </source>
</evidence>
<evidence type="ECO:0000313" key="3">
    <source>
        <dbReference type="Proteomes" id="UP001163266"/>
    </source>
</evidence>
<organism evidence="2 3">
    <name type="scientific">Caldimonas aquatica</name>
    <dbReference type="NCBI Taxonomy" id="376175"/>
    <lineage>
        <taxon>Bacteria</taxon>
        <taxon>Pseudomonadati</taxon>
        <taxon>Pseudomonadota</taxon>
        <taxon>Betaproteobacteria</taxon>
        <taxon>Burkholderiales</taxon>
        <taxon>Sphaerotilaceae</taxon>
        <taxon>Caldimonas</taxon>
    </lineage>
</organism>
<evidence type="ECO:0000313" key="2">
    <source>
        <dbReference type="EMBL" id="UZD53865.1"/>
    </source>
</evidence>
<evidence type="ECO:0000256" key="1">
    <source>
        <dbReference type="SAM" id="Phobius"/>
    </source>
</evidence>
<keyword evidence="1" id="KW-0472">Membrane</keyword>
<feature type="transmembrane region" description="Helical" evidence="1">
    <location>
        <begin position="47"/>
        <end position="70"/>
    </location>
</feature>